<organism evidence="2 3">
    <name type="scientific">Sphingomonas pokkalii</name>
    <dbReference type="NCBI Taxonomy" id="2175090"/>
    <lineage>
        <taxon>Bacteria</taxon>
        <taxon>Pseudomonadati</taxon>
        <taxon>Pseudomonadota</taxon>
        <taxon>Alphaproteobacteria</taxon>
        <taxon>Sphingomonadales</taxon>
        <taxon>Sphingomonadaceae</taxon>
        <taxon>Sphingomonas</taxon>
    </lineage>
</organism>
<proteinExistence type="predicted"/>
<accession>A0A2U0SHV7</accession>
<feature type="domain" description="GAF" evidence="1">
    <location>
        <begin position="33"/>
        <end position="86"/>
    </location>
</feature>
<evidence type="ECO:0000313" key="2">
    <source>
        <dbReference type="EMBL" id="PVX30913.1"/>
    </source>
</evidence>
<keyword evidence="3" id="KW-1185">Reference proteome</keyword>
<evidence type="ECO:0000313" key="3">
    <source>
        <dbReference type="Proteomes" id="UP000245890"/>
    </source>
</evidence>
<dbReference type="Proteomes" id="UP000245890">
    <property type="component" value="Unassembled WGS sequence"/>
</dbReference>
<dbReference type="InterPro" id="IPR029016">
    <property type="entry name" value="GAF-like_dom_sf"/>
</dbReference>
<sequence>MLRADVGILQYGATAALAAADAIEVTATALQLANPIVALEHGYRGQVSVPLWRNGRRVGTLAVLSKQPRAFEDTEIELLRELADLIDLSGERKGILVH</sequence>
<comment type="caution">
    <text evidence="2">The sequence shown here is derived from an EMBL/GenBank/DDBJ whole genome shotgun (WGS) entry which is preliminary data.</text>
</comment>
<evidence type="ECO:0000259" key="1">
    <source>
        <dbReference type="Pfam" id="PF13185"/>
    </source>
</evidence>
<gene>
    <name evidence="2" type="ORF">DD559_17575</name>
</gene>
<dbReference type="AlphaFoldDB" id="A0A2U0SHV7"/>
<dbReference type="EMBL" id="QENQ01000001">
    <property type="protein sequence ID" value="PVX30913.1"/>
    <property type="molecule type" value="Genomic_DNA"/>
</dbReference>
<dbReference type="InterPro" id="IPR003018">
    <property type="entry name" value="GAF"/>
</dbReference>
<protein>
    <submittedName>
        <fullName evidence="2">GAF domain-containing protein</fullName>
    </submittedName>
</protein>
<dbReference type="SUPFAM" id="SSF55781">
    <property type="entry name" value="GAF domain-like"/>
    <property type="match status" value="1"/>
</dbReference>
<dbReference type="Pfam" id="PF13185">
    <property type="entry name" value="GAF_2"/>
    <property type="match status" value="1"/>
</dbReference>
<dbReference type="OrthoDB" id="7574844at2"/>
<reference evidence="2 3" key="1">
    <citation type="submission" date="2018-05" db="EMBL/GenBank/DDBJ databases">
        <title>Description of Sphingomonas pokkalii sp nov, isolated from the rhizosphere of saline tolerant pokkali rice and its draft genome analysis.</title>
        <authorList>
            <person name="Menon R."/>
            <person name="Kumari S."/>
            <person name="Rameshkumar N."/>
        </authorList>
    </citation>
    <scope>NUCLEOTIDE SEQUENCE [LARGE SCALE GENOMIC DNA]</scope>
    <source>
        <strain evidence="2 3">L3B27</strain>
    </source>
</reference>
<dbReference type="Gene3D" id="3.30.450.40">
    <property type="match status" value="1"/>
</dbReference>
<name>A0A2U0SHV7_9SPHN</name>